<dbReference type="EMBL" id="BSNC01000006">
    <property type="protein sequence ID" value="GLP97546.1"/>
    <property type="molecule type" value="Genomic_DNA"/>
</dbReference>
<keyword evidence="4" id="KW-1185">Reference proteome</keyword>
<dbReference type="Pfam" id="PF12728">
    <property type="entry name" value="HTH_17"/>
    <property type="match status" value="1"/>
</dbReference>
<dbReference type="Proteomes" id="UP001161422">
    <property type="component" value="Unassembled WGS sequence"/>
</dbReference>
<dbReference type="InterPro" id="IPR024370">
    <property type="entry name" value="PBP_domain"/>
</dbReference>
<protein>
    <submittedName>
        <fullName evidence="3">DNA-binding protein</fullName>
    </submittedName>
</protein>
<dbReference type="InterPro" id="IPR041657">
    <property type="entry name" value="HTH_17"/>
</dbReference>
<reference evidence="3" key="1">
    <citation type="journal article" date="2014" name="Int. J. Syst. Evol. Microbiol.">
        <title>Complete genome sequence of Corynebacterium casei LMG S-19264T (=DSM 44701T), isolated from a smear-ripened cheese.</title>
        <authorList>
            <consortium name="US DOE Joint Genome Institute (JGI-PGF)"/>
            <person name="Walter F."/>
            <person name="Albersmeier A."/>
            <person name="Kalinowski J."/>
            <person name="Ruckert C."/>
        </authorList>
    </citation>
    <scope>NUCLEOTIDE SEQUENCE</scope>
    <source>
        <strain evidence="3">NBRC 101628</strain>
    </source>
</reference>
<evidence type="ECO:0000259" key="1">
    <source>
        <dbReference type="Pfam" id="PF12727"/>
    </source>
</evidence>
<organism evidence="3 4">
    <name type="scientific">Paraferrimonas sedimenticola</name>
    <dbReference type="NCBI Taxonomy" id="375674"/>
    <lineage>
        <taxon>Bacteria</taxon>
        <taxon>Pseudomonadati</taxon>
        <taxon>Pseudomonadota</taxon>
        <taxon>Gammaproteobacteria</taxon>
        <taxon>Alteromonadales</taxon>
        <taxon>Ferrimonadaceae</taxon>
        <taxon>Paraferrimonas</taxon>
    </lineage>
</organism>
<name>A0AA37RYK3_9GAMM</name>
<dbReference type="Pfam" id="PF12727">
    <property type="entry name" value="PBP_like"/>
    <property type="match status" value="1"/>
</dbReference>
<dbReference type="PANTHER" id="PTHR38431:SF1">
    <property type="entry name" value="BLL2305 PROTEIN"/>
    <property type="match status" value="1"/>
</dbReference>
<dbReference type="AlphaFoldDB" id="A0AA37RYK3"/>
<feature type="domain" description="Helix-turn-helix" evidence="2">
    <location>
        <begin position="7"/>
        <end position="53"/>
    </location>
</feature>
<proteinExistence type="predicted"/>
<accession>A0AA37RYK3</accession>
<reference evidence="3" key="2">
    <citation type="submission" date="2023-01" db="EMBL/GenBank/DDBJ databases">
        <title>Draft genome sequence of Paraferrimonas sedimenticola strain NBRC 101628.</title>
        <authorList>
            <person name="Sun Q."/>
            <person name="Mori K."/>
        </authorList>
    </citation>
    <scope>NUCLEOTIDE SEQUENCE</scope>
    <source>
        <strain evidence="3">NBRC 101628</strain>
    </source>
</reference>
<sequence>MTQASQYLSARALADYLDLNEKKVYALANDGVLPGTKVTGKWMFPKVLIDRWLLDSCHSGLLSDRLLITGSSDPLMEHLVSRLMDKVGHSGLVSYSGTGSRQGLALLSRHFADICCFHWGLSEERDVRHPALLANYQNHQQWVLLHAYKRQYGLALAPQKHAAAQNLESLLELNWRWVERQPGSGSQQHLAHWLQLRSDTSVALNFVEMAYTEQQLTGAIASGRADIGFACQAAAEQAGLAFIPLFEESFDLVLPQSFYFRQLVQQLFGLLLEAETLDKAAQLGGYDLSEAGKVIWSPS</sequence>
<dbReference type="SUPFAM" id="SSF53850">
    <property type="entry name" value="Periplasmic binding protein-like II"/>
    <property type="match status" value="1"/>
</dbReference>
<evidence type="ECO:0000259" key="2">
    <source>
        <dbReference type="Pfam" id="PF12728"/>
    </source>
</evidence>
<gene>
    <name evidence="3" type="ORF">GCM10007895_28530</name>
</gene>
<keyword evidence="3" id="KW-0238">DNA-binding</keyword>
<dbReference type="GO" id="GO:0003677">
    <property type="term" value="F:DNA binding"/>
    <property type="evidence" value="ECO:0007669"/>
    <property type="project" value="UniProtKB-KW"/>
</dbReference>
<dbReference type="RefSeq" id="WP_095504616.1">
    <property type="nucleotide sequence ID" value="NZ_BSNC01000006.1"/>
</dbReference>
<evidence type="ECO:0000313" key="4">
    <source>
        <dbReference type="Proteomes" id="UP001161422"/>
    </source>
</evidence>
<feature type="domain" description="PBP" evidence="1">
    <location>
        <begin position="92"/>
        <end position="271"/>
    </location>
</feature>
<evidence type="ECO:0000313" key="3">
    <source>
        <dbReference type="EMBL" id="GLP97546.1"/>
    </source>
</evidence>
<comment type="caution">
    <text evidence="3">The sequence shown here is derived from an EMBL/GenBank/DDBJ whole genome shotgun (WGS) entry which is preliminary data.</text>
</comment>
<dbReference type="PANTHER" id="PTHR38431">
    <property type="entry name" value="BLL2305 PROTEIN"/>
    <property type="match status" value="1"/>
</dbReference>